<organism evidence="4 5">
    <name type="scientific">Actinomadura luzonensis</name>
    <dbReference type="NCBI Taxonomy" id="2805427"/>
    <lineage>
        <taxon>Bacteria</taxon>
        <taxon>Bacillati</taxon>
        <taxon>Actinomycetota</taxon>
        <taxon>Actinomycetes</taxon>
        <taxon>Streptosporangiales</taxon>
        <taxon>Thermomonosporaceae</taxon>
        <taxon>Actinomadura</taxon>
    </lineage>
</organism>
<comment type="caution">
    <text evidence="4">The sequence shown here is derived from an EMBL/GenBank/DDBJ whole genome shotgun (WGS) entry which is preliminary data.</text>
</comment>
<dbReference type="RefSeq" id="WP_242379820.1">
    <property type="nucleotide sequence ID" value="NZ_JAKRKC020000001.1"/>
</dbReference>
<proteinExistence type="inferred from homology"/>
<dbReference type="PANTHER" id="PTHR37828">
    <property type="entry name" value="GSR2449 PROTEIN"/>
    <property type="match status" value="1"/>
</dbReference>
<dbReference type="EMBL" id="JAKRKC020000001">
    <property type="protein sequence ID" value="MCK2212570.1"/>
    <property type="molecule type" value="Genomic_DNA"/>
</dbReference>
<keyword evidence="5" id="KW-1185">Reference proteome</keyword>
<dbReference type="PANTHER" id="PTHR37828:SF1">
    <property type="entry name" value="YCII-RELATED DOMAIN-CONTAINING PROTEIN"/>
    <property type="match status" value="1"/>
</dbReference>
<dbReference type="Gene3D" id="3.30.70.1060">
    <property type="entry name" value="Dimeric alpha+beta barrel"/>
    <property type="match status" value="1"/>
</dbReference>
<name>A0ABT0FJT2_9ACTN</name>
<dbReference type="Proteomes" id="UP001317259">
    <property type="component" value="Unassembled WGS sequence"/>
</dbReference>
<protein>
    <submittedName>
        <fullName evidence="4">YciI family protein</fullName>
    </submittedName>
</protein>
<feature type="region of interest" description="Disordered" evidence="2">
    <location>
        <begin position="17"/>
        <end position="44"/>
    </location>
</feature>
<dbReference type="Pfam" id="PF03795">
    <property type="entry name" value="YCII"/>
    <property type="match status" value="1"/>
</dbReference>
<reference evidence="4 5" key="1">
    <citation type="submission" date="2022-04" db="EMBL/GenBank/DDBJ databases">
        <title>Genome draft of Actinomadura sp. ATCC 31491.</title>
        <authorList>
            <person name="Shi X."/>
            <person name="Du Y."/>
        </authorList>
    </citation>
    <scope>NUCLEOTIDE SEQUENCE [LARGE SCALE GENOMIC DNA]</scope>
    <source>
        <strain evidence="4 5">ATCC 31491</strain>
    </source>
</reference>
<feature type="domain" description="YCII-related" evidence="3">
    <location>
        <begin position="58"/>
        <end position="135"/>
    </location>
</feature>
<sequence>MFAPLAAPELRRYYAGHPAPPEASAPPAASISPRDGGTSPLTAPTAPAAAAAAVPMVHVLLVRYTVPVAEVAPHVPGHVAYLERRHADGTFLLSGQTVPDDLGGVILAVGDREHVEKAAAEDPFAVAGVAAYEIVTVEAGRAGAALRALLS</sequence>
<comment type="similarity">
    <text evidence="1">Belongs to the YciI family.</text>
</comment>
<dbReference type="SUPFAM" id="SSF54909">
    <property type="entry name" value="Dimeric alpha+beta barrel"/>
    <property type="match status" value="1"/>
</dbReference>
<evidence type="ECO:0000256" key="1">
    <source>
        <dbReference type="ARBA" id="ARBA00007689"/>
    </source>
</evidence>
<accession>A0ABT0FJT2</accession>
<evidence type="ECO:0000313" key="5">
    <source>
        <dbReference type="Proteomes" id="UP001317259"/>
    </source>
</evidence>
<evidence type="ECO:0000259" key="3">
    <source>
        <dbReference type="Pfam" id="PF03795"/>
    </source>
</evidence>
<dbReference type="InterPro" id="IPR005545">
    <property type="entry name" value="YCII"/>
</dbReference>
<evidence type="ECO:0000313" key="4">
    <source>
        <dbReference type="EMBL" id="MCK2212570.1"/>
    </source>
</evidence>
<dbReference type="InterPro" id="IPR011008">
    <property type="entry name" value="Dimeric_a/b-barrel"/>
</dbReference>
<gene>
    <name evidence="4" type="ORF">MF672_001955</name>
</gene>
<evidence type="ECO:0000256" key="2">
    <source>
        <dbReference type="SAM" id="MobiDB-lite"/>
    </source>
</evidence>